<name>A0AAE1ML88_9FABA</name>
<organism evidence="3 4">
    <name type="scientific">Acacia crassicarpa</name>
    <name type="common">northern wattle</name>
    <dbReference type="NCBI Taxonomy" id="499986"/>
    <lineage>
        <taxon>Eukaryota</taxon>
        <taxon>Viridiplantae</taxon>
        <taxon>Streptophyta</taxon>
        <taxon>Embryophyta</taxon>
        <taxon>Tracheophyta</taxon>
        <taxon>Spermatophyta</taxon>
        <taxon>Magnoliopsida</taxon>
        <taxon>eudicotyledons</taxon>
        <taxon>Gunneridae</taxon>
        <taxon>Pentapetalae</taxon>
        <taxon>rosids</taxon>
        <taxon>fabids</taxon>
        <taxon>Fabales</taxon>
        <taxon>Fabaceae</taxon>
        <taxon>Caesalpinioideae</taxon>
        <taxon>mimosoid clade</taxon>
        <taxon>Acacieae</taxon>
        <taxon>Acacia</taxon>
    </lineage>
</organism>
<accession>A0AAE1ML88</accession>
<keyword evidence="1" id="KW-0732">Signal</keyword>
<dbReference type="EMBL" id="JAWXYG010000008">
    <property type="protein sequence ID" value="KAK4265853.1"/>
    <property type="molecule type" value="Genomic_DNA"/>
</dbReference>
<reference evidence="3" key="1">
    <citation type="submission" date="2023-10" db="EMBL/GenBank/DDBJ databases">
        <title>Chromosome-level genome of the transformable northern wattle, Acacia crassicarpa.</title>
        <authorList>
            <person name="Massaro I."/>
            <person name="Sinha N.R."/>
            <person name="Poethig S."/>
            <person name="Leichty A.R."/>
        </authorList>
    </citation>
    <scope>NUCLEOTIDE SEQUENCE</scope>
    <source>
        <strain evidence="3">Acra3RX</strain>
        <tissue evidence="3">Leaf</tissue>
    </source>
</reference>
<comment type="caution">
    <text evidence="3">The sequence shown here is derived from an EMBL/GenBank/DDBJ whole genome shotgun (WGS) entry which is preliminary data.</text>
</comment>
<feature type="chain" id="PRO_5042235429" description="DUF7731 domain-containing protein" evidence="1">
    <location>
        <begin position="31"/>
        <end position="245"/>
    </location>
</feature>
<sequence length="245" mass="24051">MAFQGSVRLWILALALLNIALLSKNFGINADDDEPTGVGGSGGAGFGGAGGGGGAGFGGASGAGGGSGAGFGGGAAGAGGGGGSGGGAGFGGGPGGGAGFGGGAGGGVADPGEFASEALLCFNDKYIYNGCEEQSRLNEKGYLKVPPEKTEEFCEGPCASETNSVLKCLHNIFSDFLFGNKATINDVAATIKTGCGYGPERGDFNVEKHIQNYEGSSGRKANNVQIIWVLAFIIMGRLASLAFLL</sequence>
<evidence type="ECO:0000313" key="3">
    <source>
        <dbReference type="EMBL" id="KAK4265853.1"/>
    </source>
</evidence>
<dbReference type="Proteomes" id="UP001293593">
    <property type="component" value="Unassembled WGS sequence"/>
</dbReference>
<evidence type="ECO:0000259" key="2">
    <source>
        <dbReference type="Pfam" id="PF24865"/>
    </source>
</evidence>
<gene>
    <name evidence="3" type="ORF">QN277_026849</name>
</gene>
<evidence type="ECO:0000256" key="1">
    <source>
        <dbReference type="SAM" id="SignalP"/>
    </source>
</evidence>
<feature type="signal peptide" evidence="1">
    <location>
        <begin position="1"/>
        <end position="30"/>
    </location>
</feature>
<evidence type="ECO:0000313" key="4">
    <source>
        <dbReference type="Proteomes" id="UP001293593"/>
    </source>
</evidence>
<feature type="domain" description="DUF7731" evidence="2">
    <location>
        <begin position="113"/>
        <end position="211"/>
    </location>
</feature>
<dbReference type="PANTHER" id="PTHR34366">
    <property type="entry name" value="OS07G0289901 PROTEIN-RELATED"/>
    <property type="match status" value="1"/>
</dbReference>
<proteinExistence type="predicted"/>
<dbReference type="InterPro" id="IPR056633">
    <property type="entry name" value="DUF7731"/>
</dbReference>
<dbReference type="AlphaFoldDB" id="A0AAE1ML88"/>
<keyword evidence="4" id="KW-1185">Reference proteome</keyword>
<dbReference type="PANTHER" id="PTHR34366:SF2">
    <property type="entry name" value="OS07G0289901 PROTEIN"/>
    <property type="match status" value="1"/>
</dbReference>
<dbReference type="Pfam" id="PF24865">
    <property type="entry name" value="DUF7731"/>
    <property type="match status" value="1"/>
</dbReference>
<protein>
    <recommendedName>
        <fullName evidence="2">DUF7731 domain-containing protein</fullName>
    </recommendedName>
</protein>